<sequence>MKLFEKYAKLLFESALLKRIQRTGFAYLGTGGENVASHSFGVIFCAWILSEICEKQLNKEKLFKMALIHDLAETRIGDFNAVNKIYNKADEKRALEDAFSNTPMKEEILSLWEEYRGLKSLEAKLVHDADVVDLIIQLKEQKDLNNPYADKWIEYAKRKLITEEAKKLVKAILKVEWCSWWLEYFVKNNERRNQRKDS</sequence>
<keyword evidence="6" id="KW-0479">Metal-binding</keyword>
<dbReference type="EMBL" id="DSZN01000006">
    <property type="protein sequence ID" value="HGQ84868.1"/>
    <property type="molecule type" value="Genomic_DNA"/>
</dbReference>
<evidence type="ECO:0000259" key="8">
    <source>
        <dbReference type="SMART" id="SM00471"/>
    </source>
</evidence>
<dbReference type="InterPro" id="IPR003607">
    <property type="entry name" value="HD/PDEase_dom"/>
</dbReference>
<dbReference type="PANTHER" id="PTHR11845">
    <property type="entry name" value="5'-DEOXYNUCLEOTIDASE HDDC2"/>
    <property type="match status" value="1"/>
</dbReference>
<evidence type="ECO:0000256" key="3">
    <source>
        <dbReference type="ARBA" id="ARBA00001941"/>
    </source>
</evidence>
<comment type="catalytic activity">
    <reaction evidence="1">
        <text>a 2'-deoxyribonucleoside 5'-phosphate + H2O = a 2'-deoxyribonucleoside + phosphate</text>
        <dbReference type="Rhea" id="RHEA:36167"/>
        <dbReference type="ChEBI" id="CHEBI:15377"/>
        <dbReference type="ChEBI" id="CHEBI:18274"/>
        <dbReference type="ChEBI" id="CHEBI:43474"/>
        <dbReference type="ChEBI" id="CHEBI:65317"/>
        <dbReference type="EC" id="3.1.3.89"/>
    </reaction>
</comment>
<comment type="caution">
    <text evidence="9">The sequence shown here is derived from an EMBL/GenBank/DDBJ whole genome shotgun (WGS) entry which is preliminary data.</text>
</comment>
<comment type="cofactor">
    <cofactor evidence="2">
        <name>Mn(2+)</name>
        <dbReference type="ChEBI" id="CHEBI:29035"/>
    </cofactor>
</comment>
<name>A0A7C4JRQ5_9BACT</name>
<dbReference type="GO" id="GO:0002953">
    <property type="term" value="F:5'-deoxynucleotidase activity"/>
    <property type="evidence" value="ECO:0007669"/>
    <property type="project" value="UniProtKB-EC"/>
</dbReference>
<evidence type="ECO:0000256" key="2">
    <source>
        <dbReference type="ARBA" id="ARBA00001936"/>
    </source>
</evidence>
<comment type="subunit">
    <text evidence="4">Homodimer.</text>
</comment>
<dbReference type="AlphaFoldDB" id="A0A7C4JRQ5"/>
<dbReference type="SUPFAM" id="SSF109604">
    <property type="entry name" value="HD-domain/PDEase-like"/>
    <property type="match status" value="1"/>
</dbReference>
<dbReference type="EC" id="3.1.3.89" evidence="5"/>
<organism evidence="9">
    <name type="scientific">Thermodesulfobacterium geofontis</name>
    <dbReference type="NCBI Taxonomy" id="1295609"/>
    <lineage>
        <taxon>Bacteria</taxon>
        <taxon>Pseudomonadati</taxon>
        <taxon>Thermodesulfobacteriota</taxon>
        <taxon>Thermodesulfobacteria</taxon>
        <taxon>Thermodesulfobacteriales</taxon>
        <taxon>Thermodesulfobacteriaceae</taxon>
        <taxon>Thermodesulfobacterium</taxon>
    </lineage>
</organism>
<evidence type="ECO:0000256" key="6">
    <source>
        <dbReference type="ARBA" id="ARBA00022723"/>
    </source>
</evidence>
<keyword evidence="7" id="KW-0378">Hydrolase</keyword>
<evidence type="ECO:0000313" key="9">
    <source>
        <dbReference type="EMBL" id="HGQ84868.1"/>
    </source>
</evidence>
<dbReference type="SMART" id="SM00471">
    <property type="entry name" value="HDc"/>
    <property type="match status" value="1"/>
</dbReference>
<dbReference type="InterPro" id="IPR039356">
    <property type="entry name" value="YfbR/HDDC2"/>
</dbReference>
<protein>
    <recommendedName>
        <fullName evidence="5">5'-deoxynucleotidase</fullName>
        <ecNumber evidence="5">3.1.3.89</ecNumber>
    </recommendedName>
</protein>
<dbReference type="GO" id="GO:0005737">
    <property type="term" value="C:cytoplasm"/>
    <property type="evidence" value="ECO:0007669"/>
    <property type="project" value="TreeGrafter"/>
</dbReference>
<feature type="domain" description="HD/PDEase" evidence="8">
    <location>
        <begin position="31"/>
        <end position="144"/>
    </location>
</feature>
<dbReference type="InterPro" id="IPR006674">
    <property type="entry name" value="HD_domain"/>
</dbReference>
<gene>
    <name evidence="9" type="ORF">ENT66_00215</name>
</gene>
<dbReference type="PANTHER" id="PTHR11845:SF13">
    <property type="entry name" value="5'-DEOXYNUCLEOTIDASE HDDC2"/>
    <property type="match status" value="1"/>
</dbReference>
<reference evidence="9" key="1">
    <citation type="journal article" date="2020" name="mSystems">
        <title>Genome- and Community-Level Interaction Insights into Carbon Utilization and Element Cycling Functions of Hydrothermarchaeota in Hydrothermal Sediment.</title>
        <authorList>
            <person name="Zhou Z."/>
            <person name="Liu Y."/>
            <person name="Xu W."/>
            <person name="Pan J."/>
            <person name="Luo Z.H."/>
            <person name="Li M."/>
        </authorList>
    </citation>
    <scope>NUCLEOTIDE SEQUENCE [LARGE SCALE GENOMIC DNA]</scope>
    <source>
        <strain evidence="9">SpSt-6</strain>
    </source>
</reference>
<proteinExistence type="predicted"/>
<dbReference type="Gene3D" id="1.10.3210.10">
    <property type="entry name" value="Hypothetical protein af1432"/>
    <property type="match status" value="1"/>
</dbReference>
<evidence type="ECO:0000256" key="7">
    <source>
        <dbReference type="ARBA" id="ARBA00022801"/>
    </source>
</evidence>
<accession>A0A7C4JRQ5</accession>
<evidence type="ECO:0000256" key="4">
    <source>
        <dbReference type="ARBA" id="ARBA00011738"/>
    </source>
</evidence>
<comment type="cofactor">
    <cofactor evidence="3">
        <name>Co(2+)</name>
        <dbReference type="ChEBI" id="CHEBI:48828"/>
    </cofactor>
</comment>
<dbReference type="GO" id="GO:0046872">
    <property type="term" value="F:metal ion binding"/>
    <property type="evidence" value="ECO:0007669"/>
    <property type="project" value="UniProtKB-KW"/>
</dbReference>
<dbReference type="Pfam" id="PF13023">
    <property type="entry name" value="HD_3"/>
    <property type="match status" value="1"/>
</dbReference>
<evidence type="ECO:0000256" key="5">
    <source>
        <dbReference type="ARBA" id="ARBA00012964"/>
    </source>
</evidence>
<evidence type="ECO:0000256" key="1">
    <source>
        <dbReference type="ARBA" id="ARBA00001638"/>
    </source>
</evidence>